<evidence type="ECO:0000256" key="2">
    <source>
        <dbReference type="ARBA" id="ARBA00023002"/>
    </source>
</evidence>
<dbReference type="PANTHER" id="PTHR24321">
    <property type="entry name" value="DEHYDROGENASES, SHORT CHAIN"/>
    <property type="match status" value="1"/>
</dbReference>
<comment type="similarity">
    <text evidence="1">Belongs to the short-chain dehydrogenases/reductases (SDR) family.</text>
</comment>
<dbReference type="GO" id="GO:0016491">
    <property type="term" value="F:oxidoreductase activity"/>
    <property type="evidence" value="ECO:0007669"/>
    <property type="project" value="UniProtKB-KW"/>
</dbReference>
<dbReference type="PANTHER" id="PTHR24321:SF14">
    <property type="entry name" value="SHORT-CHAIN TYPE DEHYDROGENASE_REDUCTASE BLR2146-RELATED"/>
    <property type="match status" value="1"/>
</dbReference>
<name>A0A2V3UK64_9HYPH</name>
<dbReference type="Gene3D" id="3.40.50.720">
    <property type="entry name" value="NAD(P)-binding Rossmann-like Domain"/>
    <property type="match status" value="1"/>
</dbReference>
<accession>A0A2V3UK64</accession>
<dbReference type="PRINTS" id="PR00080">
    <property type="entry name" value="SDRFAMILY"/>
</dbReference>
<dbReference type="CDD" id="cd05233">
    <property type="entry name" value="SDR_c"/>
    <property type="match status" value="1"/>
</dbReference>
<dbReference type="RefSeq" id="WP_110373136.1">
    <property type="nucleotide sequence ID" value="NZ_JAHBRY010000001.1"/>
</dbReference>
<protein>
    <submittedName>
        <fullName evidence="3">2,3-dihydro-2,3-dihydroxybenzoate dehydrogenase</fullName>
    </submittedName>
</protein>
<keyword evidence="2" id="KW-0560">Oxidoreductase</keyword>
<evidence type="ECO:0000313" key="4">
    <source>
        <dbReference type="Proteomes" id="UP000248021"/>
    </source>
</evidence>
<proteinExistence type="inferred from homology"/>
<dbReference type="InterPro" id="IPR036291">
    <property type="entry name" value="NAD(P)-bd_dom_sf"/>
</dbReference>
<organism evidence="3 4">
    <name type="scientific">Chelatococcus asaccharovorans</name>
    <dbReference type="NCBI Taxonomy" id="28210"/>
    <lineage>
        <taxon>Bacteria</taxon>
        <taxon>Pseudomonadati</taxon>
        <taxon>Pseudomonadota</taxon>
        <taxon>Alphaproteobacteria</taxon>
        <taxon>Hyphomicrobiales</taxon>
        <taxon>Chelatococcaceae</taxon>
        <taxon>Chelatococcus</taxon>
    </lineage>
</organism>
<reference evidence="3 4" key="1">
    <citation type="submission" date="2018-05" db="EMBL/GenBank/DDBJ databases">
        <title>Genomic Encyclopedia of Type Strains, Phase IV (KMG-IV): sequencing the most valuable type-strain genomes for metagenomic binning, comparative biology and taxonomic classification.</title>
        <authorList>
            <person name="Goeker M."/>
        </authorList>
    </citation>
    <scope>NUCLEOTIDE SEQUENCE [LARGE SCALE GENOMIC DNA]</scope>
    <source>
        <strain evidence="3 4">DSM 6462</strain>
    </source>
</reference>
<dbReference type="EMBL" id="QJJK01000001">
    <property type="protein sequence ID" value="PXW65150.1"/>
    <property type="molecule type" value="Genomic_DNA"/>
</dbReference>
<gene>
    <name evidence="3" type="ORF">C7450_101913</name>
</gene>
<dbReference type="FunFam" id="3.40.50.720:FF:000084">
    <property type="entry name" value="Short-chain dehydrogenase reductase"/>
    <property type="match status" value="1"/>
</dbReference>
<comment type="caution">
    <text evidence="3">The sequence shown here is derived from an EMBL/GenBank/DDBJ whole genome shotgun (WGS) entry which is preliminary data.</text>
</comment>
<evidence type="ECO:0000256" key="1">
    <source>
        <dbReference type="ARBA" id="ARBA00006484"/>
    </source>
</evidence>
<evidence type="ECO:0000313" key="3">
    <source>
        <dbReference type="EMBL" id="PXW65150.1"/>
    </source>
</evidence>
<dbReference type="Pfam" id="PF13561">
    <property type="entry name" value="adh_short_C2"/>
    <property type="match status" value="1"/>
</dbReference>
<sequence length="263" mass="27078">MKILITGAASGIGRAAAFRLQDDVARREGRGAELMLVDIHAAPLEEVAGELAAKGATVRTFVGNLADPAVPAAAVAATEATFGGLDALISNAGIISRGTLLEISLEEYERAFAINTRPTWLLSKAAYPMLAAARGCLVATASIAAHEPTPTLGAYAPSKAALIMLVKQLACDWGPAGIRCNTVSPGSTQTAISANSSSPGQDRREGRNPLRMIAQPEHQAAVIAFLAGPDAAFVTGADFVCDGGAQTQLMTASGMGNPWQRPD</sequence>
<dbReference type="SUPFAM" id="SSF51735">
    <property type="entry name" value="NAD(P)-binding Rossmann-fold domains"/>
    <property type="match status" value="1"/>
</dbReference>
<dbReference type="Proteomes" id="UP000248021">
    <property type="component" value="Unassembled WGS sequence"/>
</dbReference>
<keyword evidence="4" id="KW-1185">Reference proteome</keyword>
<dbReference type="InterPro" id="IPR002347">
    <property type="entry name" value="SDR_fam"/>
</dbReference>
<dbReference type="PRINTS" id="PR00081">
    <property type="entry name" value="GDHRDH"/>
</dbReference>
<dbReference type="OrthoDB" id="9779623at2"/>
<dbReference type="AlphaFoldDB" id="A0A2V3UK64"/>